<comment type="caution">
    <text evidence="4">The sequence shown here is derived from an EMBL/GenBank/DDBJ whole genome shotgun (WGS) entry which is preliminary data.</text>
</comment>
<dbReference type="EMBL" id="LGTE01000016">
    <property type="protein sequence ID" value="KNZ69151.1"/>
    <property type="molecule type" value="Genomic_DNA"/>
</dbReference>
<proteinExistence type="inferred from homology"/>
<feature type="transmembrane region" description="Helical" evidence="2">
    <location>
        <begin position="138"/>
        <end position="159"/>
    </location>
</feature>
<evidence type="ECO:0000256" key="1">
    <source>
        <dbReference type="ARBA" id="ARBA00010792"/>
    </source>
</evidence>
<keyword evidence="2" id="KW-1133">Transmembrane helix</keyword>
<dbReference type="GO" id="GO:0005886">
    <property type="term" value="C:plasma membrane"/>
    <property type="evidence" value="ECO:0007669"/>
    <property type="project" value="TreeGrafter"/>
</dbReference>
<feature type="transmembrane region" description="Helical" evidence="2">
    <location>
        <begin position="52"/>
        <end position="74"/>
    </location>
</feature>
<evidence type="ECO:0000313" key="5">
    <source>
        <dbReference type="Proteomes" id="UP000037175"/>
    </source>
</evidence>
<dbReference type="Proteomes" id="UP000037175">
    <property type="component" value="Unassembled WGS sequence"/>
</dbReference>
<keyword evidence="5" id="KW-1185">Reference proteome</keyword>
<name>A0A0L6W107_9FIRM</name>
<feature type="transmembrane region" description="Helical" evidence="2">
    <location>
        <begin position="12"/>
        <end position="32"/>
    </location>
</feature>
<sequence length="196" mass="22039">MSAETFLSFIETYGYYAVFLALMVGMLGILPVPEETSMVFIGFLVSRGNLSLGWSIVFAFLGTTSGMTAAYLIGRRLGTPIIRKYGKRVGITPERLAKTEKWFKKYGKWTLAIGYFVPGLRQITAYSAGITRLPYQGFALMAYIGAALWTTVFINLGAYLGEHWRALDPLLHRYTIWLFVAVLVFLIVYGWSRTEA</sequence>
<accession>A0A0L6W107</accession>
<comment type="similarity">
    <text evidence="1">Belongs to the DedA family.</text>
</comment>
<feature type="transmembrane region" description="Helical" evidence="2">
    <location>
        <begin position="171"/>
        <end position="191"/>
    </location>
</feature>
<evidence type="ECO:0000313" key="4">
    <source>
        <dbReference type="EMBL" id="KNZ69151.1"/>
    </source>
</evidence>
<dbReference type="PANTHER" id="PTHR42709:SF9">
    <property type="entry name" value="ALKALINE PHOSPHATASE LIKE PROTEIN"/>
    <property type="match status" value="1"/>
</dbReference>
<keyword evidence="2" id="KW-0812">Transmembrane</keyword>
<protein>
    <recommendedName>
        <fullName evidence="3">VTT domain-containing protein</fullName>
    </recommendedName>
</protein>
<organism evidence="4 5">
    <name type="scientific">Thermincola ferriacetica</name>
    <dbReference type="NCBI Taxonomy" id="281456"/>
    <lineage>
        <taxon>Bacteria</taxon>
        <taxon>Bacillati</taxon>
        <taxon>Bacillota</taxon>
        <taxon>Clostridia</taxon>
        <taxon>Eubacteriales</taxon>
        <taxon>Thermincolaceae</taxon>
        <taxon>Thermincola</taxon>
    </lineage>
</organism>
<dbReference type="InterPro" id="IPR051311">
    <property type="entry name" value="DedA_domain"/>
</dbReference>
<dbReference type="Pfam" id="PF09335">
    <property type="entry name" value="VTT_dom"/>
    <property type="match status" value="1"/>
</dbReference>
<reference evidence="5" key="1">
    <citation type="submission" date="2015-07" db="EMBL/GenBank/DDBJ databases">
        <title>Complete Genome of Thermincola ferriacetica strain Z-0001T.</title>
        <authorList>
            <person name="Lusk B."/>
            <person name="Badalamenti J.P."/>
            <person name="Parameswaran P."/>
            <person name="Bond D.R."/>
            <person name="Torres C.I."/>
        </authorList>
    </citation>
    <scope>NUCLEOTIDE SEQUENCE [LARGE SCALE GENOMIC DNA]</scope>
    <source>
        <strain evidence="5">Z-0001</strain>
    </source>
</reference>
<feature type="domain" description="VTT" evidence="3">
    <location>
        <begin position="32"/>
        <end position="158"/>
    </location>
</feature>
<dbReference type="RefSeq" id="WP_083436908.1">
    <property type="nucleotide sequence ID" value="NZ_LGTE01000016.1"/>
</dbReference>
<gene>
    <name evidence="4" type="ORF">Tfer_2256</name>
</gene>
<evidence type="ECO:0000256" key="2">
    <source>
        <dbReference type="SAM" id="Phobius"/>
    </source>
</evidence>
<keyword evidence="2" id="KW-0472">Membrane</keyword>
<dbReference type="AlphaFoldDB" id="A0A0L6W107"/>
<evidence type="ECO:0000259" key="3">
    <source>
        <dbReference type="Pfam" id="PF09335"/>
    </source>
</evidence>
<dbReference type="InterPro" id="IPR032816">
    <property type="entry name" value="VTT_dom"/>
</dbReference>
<dbReference type="PANTHER" id="PTHR42709">
    <property type="entry name" value="ALKALINE PHOSPHATASE LIKE PROTEIN"/>
    <property type="match status" value="1"/>
</dbReference>